<comment type="caution">
    <text evidence="1">The sequence shown here is derived from an EMBL/GenBank/DDBJ whole genome shotgun (WGS) entry which is preliminary data.</text>
</comment>
<dbReference type="Proteomes" id="UP001172778">
    <property type="component" value="Unassembled WGS sequence"/>
</dbReference>
<proteinExistence type="predicted"/>
<name>A0ABT7E7P9_9NEIS</name>
<evidence type="ECO:0000313" key="1">
    <source>
        <dbReference type="EMBL" id="MDK2126942.1"/>
    </source>
</evidence>
<reference evidence="1" key="1">
    <citation type="submission" date="2023-03" db="EMBL/GenBank/DDBJ databases">
        <title>Chitinimonas shenzhenensis gen. nov., sp. nov., a novel member of family Burkholderiaceae isolated from activated sludge collected in Shen Zhen, China.</title>
        <authorList>
            <person name="Wang X."/>
        </authorList>
    </citation>
    <scope>NUCLEOTIDE SEQUENCE</scope>
    <source>
        <strain evidence="1">DQS-5</strain>
    </source>
</reference>
<evidence type="ECO:0000313" key="2">
    <source>
        <dbReference type="Proteomes" id="UP001172778"/>
    </source>
</evidence>
<sequence>MTDSFEAAPSPLLRIQLQQPCSVDGQPASHQSVWFLARLWLALLCREYGVEAGGLAQRFNRAADVRMLVSRCFADFSRWGIVVGWGSDNAIDPRLLPLRGRSRGPFWLTPPSAARLTFWLGETALDLAGVQSALGLAPSVGTAAITRHPLDEAMQRLDFWYHLALGKRDFLDGRLADDAGQGERKRSGALAHFGQAQDYAGDGFQQGLALLNAGMTWRRLGNLEQSVRSLQALERLSGQHGSPTLTAMTHLLYGWHAYATRDEATVRRELVNLQSNEETRNAVRYNPRVRCEFHNLNALLHKAEATHESRELAERRRHALIAVGDFSKALQAAFEADSLDAAQHVAANLGLVLWLFWKEGLLDPERHYDLLSIQQQAIRWIGMSEWICDRFGLGSNSIWNTIFLLRVVRGACWAGDSPELSAFRCQQPMPVATFLEAARPFHATFSHAKGFGSWPQLTALLLQEHDEGRVRYEPLQLANLLFEHLWFGLQSGEDGDGDATAVRLGRLLPELAGRDRQFFRSILAGLPLATQHLACTADMA</sequence>
<dbReference type="EMBL" id="JARRAF010000070">
    <property type="protein sequence ID" value="MDK2126942.1"/>
    <property type="molecule type" value="Genomic_DNA"/>
</dbReference>
<keyword evidence="2" id="KW-1185">Reference proteome</keyword>
<organism evidence="1 2">
    <name type="scientific">Parachitinimonas caeni</name>
    <dbReference type="NCBI Taxonomy" id="3031301"/>
    <lineage>
        <taxon>Bacteria</taxon>
        <taxon>Pseudomonadati</taxon>
        <taxon>Pseudomonadota</taxon>
        <taxon>Betaproteobacteria</taxon>
        <taxon>Neisseriales</taxon>
        <taxon>Chitinibacteraceae</taxon>
        <taxon>Parachitinimonas</taxon>
    </lineage>
</organism>
<accession>A0ABT7E7P9</accession>
<dbReference type="RefSeq" id="WP_284103265.1">
    <property type="nucleotide sequence ID" value="NZ_JARRAF010000070.1"/>
</dbReference>
<protein>
    <submittedName>
        <fullName evidence="1">Uncharacterized protein</fullName>
    </submittedName>
</protein>
<gene>
    <name evidence="1" type="ORF">PZA18_23130</name>
</gene>